<gene>
    <name evidence="12" type="ORF">HNR53_000521</name>
</gene>
<dbReference type="GO" id="GO:0051539">
    <property type="term" value="F:4 iron, 4 sulfur cluster binding"/>
    <property type="evidence" value="ECO:0007669"/>
    <property type="project" value="UniProtKB-KW"/>
</dbReference>
<dbReference type="GO" id="GO:0046872">
    <property type="term" value="F:metal ion binding"/>
    <property type="evidence" value="ECO:0007669"/>
    <property type="project" value="UniProtKB-KW"/>
</dbReference>
<dbReference type="GO" id="GO:0020037">
    <property type="term" value="F:heme binding"/>
    <property type="evidence" value="ECO:0007669"/>
    <property type="project" value="InterPro"/>
</dbReference>
<name>A0A7X0HNA7_9BACI</name>
<organism evidence="12 13">
    <name type="scientific">Bacillus benzoevorans</name>
    <dbReference type="NCBI Taxonomy" id="1456"/>
    <lineage>
        <taxon>Bacteria</taxon>
        <taxon>Bacillati</taxon>
        <taxon>Bacillota</taxon>
        <taxon>Bacilli</taxon>
        <taxon>Bacillales</taxon>
        <taxon>Bacillaceae</taxon>
        <taxon>Bacillus</taxon>
    </lineage>
</organism>
<dbReference type="Proteomes" id="UP000531594">
    <property type="component" value="Unassembled WGS sequence"/>
</dbReference>
<dbReference type="InterPro" id="IPR014777">
    <property type="entry name" value="4pyrrole_Mease_sub1"/>
</dbReference>
<feature type="domain" description="Tetrapyrrole methylase" evidence="10">
    <location>
        <begin position="6"/>
        <end position="217"/>
    </location>
</feature>
<dbReference type="Gene3D" id="3.40.1010.10">
    <property type="entry name" value="Cobalt-precorrin-4 Transmethylase, Domain 1"/>
    <property type="match status" value="1"/>
</dbReference>
<evidence type="ECO:0000256" key="8">
    <source>
        <dbReference type="ARBA" id="ARBA00023004"/>
    </source>
</evidence>
<dbReference type="InterPro" id="IPR000878">
    <property type="entry name" value="4pyrrol_Mease"/>
</dbReference>
<dbReference type="CDD" id="cd11646">
    <property type="entry name" value="Precorrin_3B_C17_MT"/>
    <property type="match status" value="1"/>
</dbReference>
<dbReference type="InterPro" id="IPR006066">
    <property type="entry name" value="NO2/SO3_Rdtase_FeS/sirohaem_BS"/>
</dbReference>
<dbReference type="InterPro" id="IPR006067">
    <property type="entry name" value="NO2/SO3_Rdtase_4Fe4S_dom"/>
</dbReference>
<dbReference type="SUPFAM" id="SSF53790">
    <property type="entry name" value="Tetrapyrrole methylase"/>
    <property type="match status" value="1"/>
</dbReference>
<keyword evidence="2" id="KW-0004">4Fe-4S</keyword>
<comment type="pathway">
    <text evidence="1">Cofactor biosynthesis; adenosylcobalamin biosynthesis.</text>
</comment>
<dbReference type="AlphaFoldDB" id="A0A7X0HNA7"/>
<dbReference type="Pfam" id="PF01077">
    <property type="entry name" value="NIR_SIR"/>
    <property type="match status" value="1"/>
</dbReference>
<dbReference type="GO" id="GO:0016491">
    <property type="term" value="F:oxidoreductase activity"/>
    <property type="evidence" value="ECO:0007669"/>
    <property type="project" value="InterPro"/>
</dbReference>
<evidence type="ECO:0000256" key="2">
    <source>
        <dbReference type="ARBA" id="ARBA00022485"/>
    </source>
</evidence>
<dbReference type="NCBIfam" id="TIGR01466">
    <property type="entry name" value="cobJ_cbiH"/>
    <property type="match status" value="1"/>
</dbReference>
<dbReference type="Gene3D" id="3.30.413.10">
    <property type="entry name" value="Sulfite Reductase Hemoprotein, domain 1"/>
    <property type="match status" value="1"/>
</dbReference>
<evidence type="ECO:0000256" key="6">
    <source>
        <dbReference type="ARBA" id="ARBA00022691"/>
    </source>
</evidence>
<keyword evidence="13" id="KW-1185">Reference proteome</keyword>
<dbReference type="EC" id="2.1.1.131" evidence="12"/>
<evidence type="ECO:0000256" key="3">
    <source>
        <dbReference type="ARBA" id="ARBA00022573"/>
    </source>
</evidence>
<keyword evidence="7" id="KW-0479">Metal-binding</keyword>
<comment type="caution">
    <text evidence="12">The sequence shown here is derived from an EMBL/GenBank/DDBJ whole genome shotgun (WGS) entry which is preliminary data.</text>
</comment>
<dbReference type="InterPro" id="IPR006363">
    <property type="entry name" value="Cbl_synth_CobJ/CibH_dom"/>
</dbReference>
<dbReference type="Gene3D" id="3.30.950.10">
    <property type="entry name" value="Methyltransferase, Cobalt-precorrin-4 Transmethylase, Domain 2"/>
    <property type="match status" value="1"/>
</dbReference>
<keyword evidence="6" id="KW-0949">S-adenosyl-L-methionine</keyword>
<evidence type="ECO:0000256" key="5">
    <source>
        <dbReference type="ARBA" id="ARBA00022679"/>
    </source>
</evidence>
<dbReference type="GO" id="GO:0032259">
    <property type="term" value="P:methylation"/>
    <property type="evidence" value="ECO:0007669"/>
    <property type="project" value="UniProtKB-KW"/>
</dbReference>
<evidence type="ECO:0000313" key="12">
    <source>
        <dbReference type="EMBL" id="MBB6443933.1"/>
    </source>
</evidence>
<dbReference type="InterPro" id="IPR035996">
    <property type="entry name" value="4pyrrol_Methylase_sf"/>
</dbReference>
<dbReference type="InterPro" id="IPR014776">
    <property type="entry name" value="4pyrrole_Mease_sub2"/>
</dbReference>
<evidence type="ECO:0000256" key="4">
    <source>
        <dbReference type="ARBA" id="ARBA00022603"/>
    </source>
</evidence>
<dbReference type="RefSeq" id="WP_184522465.1">
    <property type="nucleotide sequence ID" value="NZ_JACHGK010000001.1"/>
</dbReference>
<dbReference type="Pfam" id="PF00590">
    <property type="entry name" value="TP_methylase"/>
    <property type="match status" value="1"/>
</dbReference>
<evidence type="ECO:0000256" key="9">
    <source>
        <dbReference type="ARBA" id="ARBA00023014"/>
    </source>
</evidence>
<feature type="domain" description="Nitrite/sulphite reductase 4Fe-4S" evidence="11">
    <location>
        <begin position="411"/>
        <end position="522"/>
    </location>
</feature>
<dbReference type="InterPro" id="IPR045854">
    <property type="entry name" value="NO2/SO3_Rdtase_4Fe4S_sf"/>
</dbReference>
<keyword evidence="4 12" id="KW-0489">Methyltransferase</keyword>
<evidence type="ECO:0000256" key="7">
    <source>
        <dbReference type="ARBA" id="ARBA00022723"/>
    </source>
</evidence>
<dbReference type="PANTHER" id="PTHR47036:SF1">
    <property type="entry name" value="COBALT-FACTOR III C(17)-METHYLTRANSFERASE-RELATED"/>
    <property type="match status" value="1"/>
</dbReference>
<dbReference type="PANTHER" id="PTHR47036">
    <property type="entry name" value="COBALT-FACTOR III C(17)-METHYLTRANSFERASE-RELATED"/>
    <property type="match status" value="1"/>
</dbReference>
<keyword evidence="3" id="KW-0169">Cobalamin biosynthesis</keyword>
<evidence type="ECO:0000259" key="10">
    <source>
        <dbReference type="Pfam" id="PF00590"/>
    </source>
</evidence>
<dbReference type="PROSITE" id="PS00365">
    <property type="entry name" value="NIR_SIR"/>
    <property type="match status" value="1"/>
</dbReference>
<dbReference type="SUPFAM" id="SSF56014">
    <property type="entry name" value="Nitrite and sulphite reductase 4Fe-4S domain-like"/>
    <property type="match status" value="1"/>
</dbReference>
<dbReference type="GO" id="GO:0030789">
    <property type="term" value="F:precorrin-3B C17-methyltransferase activity"/>
    <property type="evidence" value="ECO:0007669"/>
    <property type="project" value="UniProtKB-EC"/>
</dbReference>
<keyword evidence="9" id="KW-0411">Iron-sulfur</keyword>
<evidence type="ECO:0000256" key="1">
    <source>
        <dbReference type="ARBA" id="ARBA00004953"/>
    </source>
</evidence>
<dbReference type="EMBL" id="JACHGK010000001">
    <property type="protein sequence ID" value="MBB6443933.1"/>
    <property type="molecule type" value="Genomic_DNA"/>
</dbReference>
<reference evidence="12 13" key="1">
    <citation type="submission" date="2020-08" db="EMBL/GenBank/DDBJ databases">
        <title>Genomic Encyclopedia of Type Strains, Phase IV (KMG-IV): sequencing the most valuable type-strain genomes for metagenomic binning, comparative biology and taxonomic classification.</title>
        <authorList>
            <person name="Goeker M."/>
        </authorList>
    </citation>
    <scope>NUCLEOTIDE SEQUENCE [LARGE SCALE GENOMIC DNA]</scope>
    <source>
        <strain evidence="12 13">DSM 5391</strain>
    </source>
</reference>
<sequence>MPEKGKIIVVGFGPGDVKHITERAIEAIKECDFIIGYKTYMELIQDLITAQSVISTGMTEEVSRAQEAVKQAELGKKVAVISSGDSGVYGMAGLVYEVLMEKGWNEAEGLEVEVVPGISAINSCASLLGAPVMHDSCTISLSDHLTPWDLIAKRLEAAAMADFVIALYNPRSGRRTRQIIEAQRILLQYRAPETPVGLVKSAYRERQSVVLTNLAEMLEHEIGMLTTVIIGNSSTFIYDNKMITPRGYQRKYTLNAEKQPLELHQRLHKNAEPWALVHEANPSQNAQSGAALLTKEPEQKSNSLAIAMEALSRVSGKIPQPADIGAIQHHSETIFEFAVSPGIANKHFTPNQLLALAEAAGEKGTIEYTPDHCIVMRIPAPDPDSITEKLTECGLILSPIGHVVKIKACDFCDGEKTEAIPYADELHNRLGGMELPKELNIGLNGCGMACYGAVMNDIGIVFRKGKFDLFLGAKPVGRTAHPGQPVAEGIEPERLVEMVSNIVAEYKQNAHPNERLFKYFKRAKEIQGFRYQDITPKMNIEPAPCED</sequence>
<keyword evidence="5 12" id="KW-0808">Transferase</keyword>
<dbReference type="InterPro" id="IPR051810">
    <property type="entry name" value="Precorrin_MeTrfase"/>
</dbReference>
<dbReference type="GO" id="GO:0009236">
    <property type="term" value="P:cobalamin biosynthetic process"/>
    <property type="evidence" value="ECO:0007669"/>
    <property type="project" value="UniProtKB-UniPathway"/>
</dbReference>
<dbReference type="UniPathway" id="UPA00148"/>
<proteinExistence type="predicted"/>
<accession>A0A7X0HNA7</accession>
<protein>
    <submittedName>
        <fullName evidence="12">Precorrin-3B C17-methyltransferase</fullName>
        <ecNumber evidence="12">2.1.1.131</ecNumber>
    </submittedName>
</protein>
<evidence type="ECO:0000259" key="11">
    <source>
        <dbReference type="Pfam" id="PF01077"/>
    </source>
</evidence>
<evidence type="ECO:0000313" key="13">
    <source>
        <dbReference type="Proteomes" id="UP000531594"/>
    </source>
</evidence>
<keyword evidence="8" id="KW-0408">Iron</keyword>